<reference evidence="1 2" key="1">
    <citation type="journal article" date="2014" name="Curr. Biol.">
        <title>The genome of the clonal raider ant Cerapachys biroi.</title>
        <authorList>
            <person name="Oxley P.R."/>
            <person name="Ji L."/>
            <person name="Fetter-Pruneda I."/>
            <person name="McKenzie S.K."/>
            <person name="Li C."/>
            <person name="Hu H."/>
            <person name="Zhang G."/>
            <person name="Kronauer D.J."/>
        </authorList>
    </citation>
    <scope>NUCLEOTIDE SEQUENCE [LARGE SCALE GENOMIC DNA]</scope>
</reference>
<dbReference type="Proteomes" id="UP000053097">
    <property type="component" value="Unassembled WGS sequence"/>
</dbReference>
<evidence type="ECO:0000313" key="1">
    <source>
        <dbReference type="EMBL" id="EZA60864.1"/>
    </source>
</evidence>
<proteinExistence type="predicted"/>
<keyword evidence="2" id="KW-1185">Reference proteome</keyword>
<gene>
    <name evidence="1" type="ORF">X777_13066</name>
</gene>
<dbReference type="AlphaFoldDB" id="A0A026X0E1"/>
<organism evidence="1 2">
    <name type="scientific">Ooceraea biroi</name>
    <name type="common">Clonal raider ant</name>
    <name type="synonym">Cerapachys biroi</name>
    <dbReference type="NCBI Taxonomy" id="2015173"/>
    <lineage>
        <taxon>Eukaryota</taxon>
        <taxon>Metazoa</taxon>
        <taxon>Ecdysozoa</taxon>
        <taxon>Arthropoda</taxon>
        <taxon>Hexapoda</taxon>
        <taxon>Insecta</taxon>
        <taxon>Pterygota</taxon>
        <taxon>Neoptera</taxon>
        <taxon>Endopterygota</taxon>
        <taxon>Hymenoptera</taxon>
        <taxon>Apocrita</taxon>
        <taxon>Aculeata</taxon>
        <taxon>Formicoidea</taxon>
        <taxon>Formicidae</taxon>
        <taxon>Dorylinae</taxon>
        <taxon>Ooceraea</taxon>
    </lineage>
</organism>
<protein>
    <submittedName>
        <fullName evidence="1">Uncharacterized protein</fullName>
    </submittedName>
</protein>
<dbReference type="EMBL" id="KK107064">
    <property type="protein sequence ID" value="EZA60864.1"/>
    <property type="molecule type" value="Genomic_DNA"/>
</dbReference>
<accession>A0A026X0E1</accession>
<evidence type="ECO:0000313" key="2">
    <source>
        <dbReference type="Proteomes" id="UP000053097"/>
    </source>
</evidence>
<sequence>MKVLLGLQNLLELVKCFNETPLTIRHHHKRLLKYIFLFPYVVVVFVCVNTAKAATHHNWTSATHLIIGISLLEYEKLGSIFRKRLKLRVDIYTLPCLLNVKRQHKKKFRIESNMLDFKTTDL</sequence>
<name>A0A026X0E1_OOCBI</name>